<dbReference type="GO" id="GO:0005886">
    <property type="term" value="C:plasma membrane"/>
    <property type="evidence" value="ECO:0007669"/>
    <property type="project" value="UniProtKB-SubCell"/>
</dbReference>
<dbReference type="Proteomes" id="UP000595140">
    <property type="component" value="Unassembled WGS sequence"/>
</dbReference>
<name>A0A484KKM3_9ASTE</name>
<evidence type="ECO:0000256" key="1">
    <source>
        <dbReference type="ARBA" id="ARBA00004162"/>
    </source>
</evidence>
<reference evidence="9 10" key="1">
    <citation type="submission" date="2018-04" db="EMBL/GenBank/DDBJ databases">
        <authorList>
            <person name="Vogel A."/>
        </authorList>
    </citation>
    <scope>NUCLEOTIDE SEQUENCE [LARGE SCALE GENOMIC DNA]</scope>
</reference>
<organism evidence="9 10">
    <name type="scientific">Cuscuta campestris</name>
    <dbReference type="NCBI Taxonomy" id="132261"/>
    <lineage>
        <taxon>Eukaryota</taxon>
        <taxon>Viridiplantae</taxon>
        <taxon>Streptophyta</taxon>
        <taxon>Embryophyta</taxon>
        <taxon>Tracheophyta</taxon>
        <taxon>Spermatophyta</taxon>
        <taxon>Magnoliopsida</taxon>
        <taxon>eudicotyledons</taxon>
        <taxon>Gunneridae</taxon>
        <taxon>Pentapetalae</taxon>
        <taxon>asterids</taxon>
        <taxon>lamiids</taxon>
        <taxon>Solanales</taxon>
        <taxon>Convolvulaceae</taxon>
        <taxon>Cuscuteae</taxon>
        <taxon>Cuscuta</taxon>
        <taxon>Cuscuta subgen. Grammica</taxon>
        <taxon>Cuscuta sect. Cleistogrammica</taxon>
    </lineage>
</organism>
<dbReference type="Pfam" id="PF00011">
    <property type="entry name" value="HSP20"/>
    <property type="match status" value="1"/>
</dbReference>
<feature type="region of interest" description="Disordered" evidence="6">
    <location>
        <begin position="100"/>
        <end position="180"/>
    </location>
</feature>
<comment type="subcellular location">
    <subcellularLocation>
        <location evidence="1">Cell membrane</location>
        <topology evidence="1">Single-pass membrane protein</topology>
    </subcellularLocation>
</comment>
<feature type="compositionally biased region" description="Basic and acidic residues" evidence="6">
    <location>
        <begin position="168"/>
        <end position="180"/>
    </location>
</feature>
<dbReference type="AlphaFoldDB" id="A0A484KKM3"/>
<keyword evidence="10" id="KW-1185">Reference proteome</keyword>
<dbReference type="SUPFAM" id="SSF49764">
    <property type="entry name" value="HSP20-like chaperones"/>
    <property type="match status" value="1"/>
</dbReference>
<evidence type="ECO:0000256" key="4">
    <source>
        <dbReference type="PROSITE-ProRule" id="PRU00285"/>
    </source>
</evidence>
<feature type="compositionally biased region" description="Basic and acidic residues" evidence="6">
    <location>
        <begin position="11"/>
        <end position="25"/>
    </location>
</feature>
<proteinExistence type="inferred from homology"/>
<feature type="compositionally biased region" description="Polar residues" evidence="6">
    <location>
        <begin position="1"/>
        <end position="10"/>
    </location>
</feature>
<keyword evidence="7" id="KW-1133">Transmembrane helix</keyword>
<dbReference type="PANTHER" id="PTHR43670:SF114">
    <property type="entry name" value="OS05G0592000 PROTEIN"/>
    <property type="match status" value="1"/>
</dbReference>
<feature type="domain" description="SHSP" evidence="8">
    <location>
        <begin position="10"/>
        <end position="119"/>
    </location>
</feature>
<keyword evidence="7" id="KW-0812">Transmembrane</keyword>
<dbReference type="PANTHER" id="PTHR43670">
    <property type="entry name" value="HEAT SHOCK PROTEIN 26"/>
    <property type="match status" value="1"/>
</dbReference>
<evidence type="ECO:0000256" key="3">
    <source>
        <dbReference type="ARBA" id="ARBA00022821"/>
    </source>
</evidence>
<evidence type="ECO:0000256" key="5">
    <source>
        <dbReference type="RuleBase" id="RU003616"/>
    </source>
</evidence>
<evidence type="ECO:0000256" key="2">
    <source>
        <dbReference type="ARBA" id="ARBA00022475"/>
    </source>
</evidence>
<keyword evidence="3" id="KW-0611">Plant defense</keyword>
<feature type="region of interest" description="Disordered" evidence="6">
    <location>
        <begin position="1"/>
        <end position="25"/>
    </location>
</feature>
<protein>
    <recommendedName>
        <fullName evidence="8">SHSP domain-containing protein</fullName>
    </recommendedName>
</protein>
<gene>
    <name evidence="9" type="ORF">CCAM_LOCUS8059</name>
</gene>
<dbReference type="OrthoDB" id="1431247at2759"/>
<evidence type="ECO:0000256" key="6">
    <source>
        <dbReference type="SAM" id="MobiDB-lite"/>
    </source>
</evidence>
<evidence type="ECO:0000313" key="10">
    <source>
        <dbReference type="Proteomes" id="UP000595140"/>
    </source>
</evidence>
<evidence type="ECO:0000256" key="7">
    <source>
        <dbReference type="SAM" id="Phobius"/>
    </source>
</evidence>
<feature type="compositionally biased region" description="Basic and acidic residues" evidence="6">
    <location>
        <begin position="103"/>
        <end position="112"/>
    </location>
</feature>
<evidence type="ECO:0000259" key="8">
    <source>
        <dbReference type="PROSITE" id="PS01031"/>
    </source>
</evidence>
<comment type="similarity">
    <text evidence="4 5">Belongs to the small heat shock protein (HSP20) family.</text>
</comment>
<accession>A0A484KKM3</accession>
<dbReference type="EMBL" id="OOIL02000547">
    <property type="protein sequence ID" value="VFQ66283.1"/>
    <property type="molecule type" value="Genomic_DNA"/>
</dbReference>
<evidence type="ECO:0000313" key="9">
    <source>
        <dbReference type="EMBL" id="VFQ66283.1"/>
    </source>
</evidence>
<dbReference type="PROSITE" id="PS01031">
    <property type="entry name" value="SHSP"/>
    <property type="match status" value="1"/>
</dbReference>
<dbReference type="Gene3D" id="2.60.40.790">
    <property type="match status" value="1"/>
</dbReference>
<dbReference type="GO" id="GO:0006952">
    <property type="term" value="P:defense response"/>
    <property type="evidence" value="ECO:0007669"/>
    <property type="project" value="UniProtKB-KW"/>
</dbReference>
<keyword evidence="2" id="KW-1003">Cell membrane</keyword>
<keyword evidence="7" id="KW-0472">Membrane</keyword>
<dbReference type="CDD" id="cd06464">
    <property type="entry name" value="ACD_sHsps-like"/>
    <property type="match status" value="1"/>
</dbReference>
<dbReference type="GO" id="GO:0034605">
    <property type="term" value="P:cellular response to heat"/>
    <property type="evidence" value="ECO:0007669"/>
    <property type="project" value="TreeGrafter"/>
</dbReference>
<sequence length="227" mass="25676">MSKAPTTPRSGKTEAEDRKYEDFNPHLERQERVLVRLPDFKRNELRVSRKKGRVTVEGEHRIGENKWKRFQENLPIPNDCVEESITARFENGILAITMPLRTKKQDQGDKETAPNTHVPPHKEETQGGSPPKTTSGEDRENPTPQKPLIQSEVPPNLTPAIHPAHVTDNNKHDNKADKAESQIASYRQAIKRLTESNEDKQLLVNAVVAVLVIVALGAYIFRTQVTE</sequence>
<dbReference type="InterPro" id="IPR002068">
    <property type="entry name" value="A-crystallin/Hsp20_dom"/>
</dbReference>
<dbReference type="InterPro" id="IPR008978">
    <property type="entry name" value="HSP20-like_chaperone"/>
</dbReference>
<feature type="transmembrane region" description="Helical" evidence="7">
    <location>
        <begin position="202"/>
        <end position="221"/>
    </location>
</feature>